<comment type="caution">
    <text evidence="5">The sequence shown here is derived from an EMBL/GenBank/DDBJ whole genome shotgun (WGS) entry which is preliminary data.</text>
</comment>
<dbReference type="InterPro" id="IPR011004">
    <property type="entry name" value="Trimer_LpxA-like_sf"/>
</dbReference>
<proteinExistence type="inferred from homology"/>
<dbReference type="GO" id="GO:0016746">
    <property type="term" value="F:acyltransferase activity"/>
    <property type="evidence" value="ECO:0007669"/>
    <property type="project" value="UniProtKB-KW"/>
</dbReference>
<dbReference type="Gene3D" id="2.160.10.10">
    <property type="entry name" value="Hexapeptide repeat proteins"/>
    <property type="match status" value="1"/>
</dbReference>
<protein>
    <submittedName>
        <fullName evidence="5">Acyltransferase</fullName>
        <ecNumber evidence="5">2.3.1.-</ecNumber>
    </submittedName>
</protein>
<evidence type="ECO:0000256" key="3">
    <source>
        <dbReference type="ARBA" id="ARBA00022737"/>
    </source>
</evidence>
<keyword evidence="6" id="KW-1185">Reference proteome</keyword>
<dbReference type="InterPro" id="IPR001451">
    <property type="entry name" value="Hexapep"/>
</dbReference>
<reference evidence="5" key="1">
    <citation type="submission" date="2023-06" db="EMBL/GenBank/DDBJ databases">
        <title>Uncultivated large filamentous bacteria from sulfidic sediments reveal new species and different genomic features in energy metabolism and defense.</title>
        <authorList>
            <person name="Fonseca A."/>
        </authorList>
    </citation>
    <scope>NUCLEOTIDE SEQUENCE</scope>
    <source>
        <strain evidence="5">HSG4</strain>
    </source>
</reference>
<dbReference type="CDD" id="cd04647">
    <property type="entry name" value="LbH_MAT_like"/>
    <property type="match status" value="1"/>
</dbReference>
<dbReference type="SUPFAM" id="SSF51161">
    <property type="entry name" value="Trimeric LpxA-like enzymes"/>
    <property type="match status" value="1"/>
</dbReference>
<evidence type="ECO:0000313" key="6">
    <source>
        <dbReference type="Proteomes" id="UP001171945"/>
    </source>
</evidence>
<evidence type="ECO:0000256" key="2">
    <source>
        <dbReference type="ARBA" id="ARBA00022679"/>
    </source>
</evidence>
<name>A0ABT7VSB4_9GAMM</name>
<evidence type="ECO:0000256" key="1">
    <source>
        <dbReference type="ARBA" id="ARBA00007274"/>
    </source>
</evidence>
<organism evidence="5 6">
    <name type="scientific">Candidatus Marithioploca araucensis</name>
    <dbReference type="NCBI Taxonomy" id="70273"/>
    <lineage>
        <taxon>Bacteria</taxon>
        <taxon>Pseudomonadati</taxon>
        <taxon>Pseudomonadota</taxon>
        <taxon>Gammaproteobacteria</taxon>
        <taxon>Thiotrichales</taxon>
        <taxon>Thiotrichaceae</taxon>
        <taxon>Candidatus Marithioploca</taxon>
    </lineage>
</organism>
<evidence type="ECO:0000256" key="4">
    <source>
        <dbReference type="ARBA" id="ARBA00023315"/>
    </source>
</evidence>
<keyword evidence="2 5" id="KW-0808">Transferase</keyword>
<dbReference type="PANTHER" id="PTHR23416:SF23">
    <property type="entry name" value="ACETYLTRANSFERASE C18B11.09C-RELATED"/>
    <property type="match status" value="1"/>
</dbReference>
<dbReference type="InterPro" id="IPR051159">
    <property type="entry name" value="Hexapeptide_acetyltransf"/>
</dbReference>
<dbReference type="EC" id="2.3.1.-" evidence="5"/>
<keyword evidence="3" id="KW-0677">Repeat</keyword>
<comment type="similarity">
    <text evidence="1">Belongs to the transferase hexapeptide repeat family.</text>
</comment>
<dbReference type="InterPro" id="IPR018357">
    <property type="entry name" value="Hexapep_transf_CS"/>
</dbReference>
<evidence type="ECO:0000313" key="5">
    <source>
        <dbReference type="EMBL" id="MDM8562556.1"/>
    </source>
</evidence>
<dbReference type="EMBL" id="JAUCGM010000198">
    <property type="protein sequence ID" value="MDM8562556.1"/>
    <property type="molecule type" value="Genomic_DNA"/>
</dbReference>
<dbReference type="PROSITE" id="PS00101">
    <property type="entry name" value="HEXAPEP_TRANSFERASES"/>
    <property type="match status" value="1"/>
</dbReference>
<dbReference type="PANTHER" id="PTHR23416">
    <property type="entry name" value="SIALIC ACID SYNTHASE-RELATED"/>
    <property type="match status" value="1"/>
</dbReference>
<accession>A0ABT7VSB4</accession>
<sequence length="193" mass="21697">MQDNKELIKRMEDKSSPSHITLRDRIRTWFIKRNKRLKTGRNVYFKKKVEISICENGKLDIGDNSFFHARCWLLLTKPHPHLKIGSWVFIGRNTIIAVKNNITIGDYTVIAPQCYIIDHEHGFGSKDLILNQTSNIKSVTIGRDCYIGAKTVILGGAKIGDGAIIGAGSIVTKEIPSGEIWAGNPAQFIKHRD</sequence>
<gene>
    <name evidence="5" type="ORF">QUF54_04300</name>
</gene>
<dbReference type="Proteomes" id="UP001171945">
    <property type="component" value="Unassembled WGS sequence"/>
</dbReference>
<dbReference type="Pfam" id="PF00132">
    <property type="entry name" value="Hexapep"/>
    <property type="match status" value="1"/>
</dbReference>
<keyword evidence="4 5" id="KW-0012">Acyltransferase</keyword>